<dbReference type="Gene3D" id="1.10.1040.10">
    <property type="entry name" value="N-(1-d-carboxylethyl)-l-norvaline Dehydrogenase, domain 2"/>
    <property type="match status" value="1"/>
</dbReference>
<sequence length="422" mass="47503">MGPIENSKSVVCVFGGGNSAHVLIPFLSASGHKVNLLTRRPDAWCDTVTCELQSPSKKRTMVDFGNVKHPAADVLQTVKGTINKKSSDPKDVIPESDVIVLCMPVHQYRDALTRLAPHINRSKKDVFVGTVYGQAGFNWMVHEMERANGLTNVVAFAVGLIPWICRTMEYGKLGANYGTKAVNVAAVWPHDKFGELDRIFFQDIAVRWHKKGHFHQACSFLSLTLSVDNQIIHPSRCYGLWKRYGGMWKTEDDIPFFYKDFDDISAEMIRKMDEDYSKVREAVRRAFPQREFKYMLDYLTLEKVSHGKSENDNIKDSFRNSAQLALIKTPTVPLEGVGFGLNTDCRFFTDDIPYGVLIARWIGQELGVETPFIDEIIEWAGSIRGEKFLKDGKVDLDYCLSGSQSNGIPPAYGIDSVMDILD</sequence>
<evidence type="ECO:0000313" key="3">
    <source>
        <dbReference type="Proteomes" id="UP001530400"/>
    </source>
</evidence>
<comment type="caution">
    <text evidence="2">The sequence shown here is derived from an EMBL/GenBank/DDBJ whole genome shotgun (WGS) entry which is preliminary data.</text>
</comment>
<dbReference type="InterPro" id="IPR008927">
    <property type="entry name" value="6-PGluconate_DH-like_C_sf"/>
</dbReference>
<dbReference type="EMBL" id="JALLPJ020000818">
    <property type="protein sequence ID" value="KAL3782169.1"/>
    <property type="molecule type" value="Genomic_DNA"/>
</dbReference>
<dbReference type="Gene3D" id="3.40.50.720">
    <property type="entry name" value="NAD(P)-binding Rossmann-like Domain"/>
    <property type="match status" value="1"/>
</dbReference>
<organism evidence="2 3">
    <name type="scientific">Cyclotella atomus</name>
    <dbReference type="NCBI Taxonomy" id="382360"/>
    <lineage>
        <taxon>Eukaryota</taxon>
        <taxon>Sar</taxon>
        <taxon>Stramenopiles</taxon>
        <taxon>Ochrophyta</taxon>
        <taxon>Bacillariophyta</taxon>
        <taxon>Coscinodiscophyceae</taxon>
        <taxon>Thalassiosirophycidae</taxon>
        <taxon>Stephanodiscales</taxon>
        <taxon>Stephanodiscaceae</taxon>
        <taxon>Cyclotella</taxon>
    </lineage>
</organism>
<dbReference type="AlphaFoldDB" id="A0ABD3P1R7"/>
<dbReference type="InterPro" id="IPR051729">
    <property type="entry name" value="Opine/Lysopine_DH"/>
</dbReference>
<evidence type="ECO:0000259" key="1">
    <source>
        <dbReference type="Pfam" id="PF02317"/>
    </source>
</evidence>
<dbReference type="Proteomes" id="UP001530400">
    <property type="component" value="Unassembled WGS sequence"/>
</dbReference>
<evidence type="ECO:0000313" key="2">
    <source>
        <dbReference type="EMBL" id="KAL3782169.1"/>
    </source>
</evidence>
<name>A0ABD3P1R7_9STRA</name>
<dbReference type="Pfam" id="PF02317">
    <property type="entry name" value="Octopine_DH"/>
    <property type="match status" value="1"/>
</dbReference>
<dbReference type="PANTHER" id="PTHR38015:SF1">
    <property type="entry name" value="OPINE DEHYDROGENASE DOMAIN-CONTAINING PROTEIN"/>
    <property type="match status" value="1"/>
</dbReference>
<protein>
    <recommendedName>
        <fullName evidence="1">Opine dehydrogenase domain-containing protein</fullName>
    </recommendedName>
</protein>
<gene>
    <name evidence="2" type="ORF">ACHAWO_004015</name>
</gene>
<feature type="domain" description="Opine dehydrogenase" evidence="1">
    <location>
        <begin position="217"/>
        <end position="383"/>
    </location>
</feature>
<dbReference type="SUPFAM" id="SSF51735">
    <property type="entry name" value="NAD(P)-binding Rossmann-fold domains"/>
    <property type="match status" value="1"/>
</dbReference>
<reference evidence="2 3" key="1">
    <citation type="submission" date="2024-10" db="EMBL/GenBank/DDBJ databases">
        <title>Updated reference genomes for cyclostephanoid diatoms.</title>
        <authorList>
            <person name="Roberts W.R."/>
            <person name="Alverson A.J."/>
        </authorList>
    </citation>
    <scope>NUCLEOTIDE SEQUENCE [LARGE SCALE GENOMIC DNA]</scope>
    <source>
        <strain evidence="2 3">AJA010-31</strain>
    </source>
</reference>
<dbReference type="InterPro" id="IPR036291">
    <property type="entry name" value="NAD(P)-bd_dom_sf"/>
</dbReference>
<dbReference type="SUPFAM" id="SSF48179">
    <property type="entry name" value="6-phosphogluconate dehydrogenase C-terminal domain-like"/>
    <property type="match status" value="1"/>
</dbReference>
<accession>A0ABD3P1R7</accession>
<proteinExistence type="predicted"/>
<dbReference type="InterPro" id="IPR013328">
    <property type="entry name" value="6PGD_dom2"/>
</dbReference>
<dbReference type="PANTHER" id="PTHR38015">
    <property type="entry name" value="BLR6086 PROTEIN"/>
    <property type="match status" value="1"/>
</dbReference>
<keyword evidence="3" id="KW-1185">Reference proteome</keyword>
<dbReference type="InterPro" id="IPR003421">
    <property type="entry name" value="Opine_DH"/>
</dbReference>